<keyword evidence="4" id="KW-0808">Transferase</keyword>
<feature type="domain" description="tRNA (adenine(58)-N(1))-methyltransferase catalytic subunit TRM61 C-terminal" evidence="8">
    <location>
        <begin position="183"/>
        <end position="273"/>
    </location>
</feature>
<dbReference type="EC" id="2.1.1.220" evidence="2"/>
<evidence type="ECO:0000256" key="2">
    <source>
        <dbReference type="ARBA" id="ARBA00012796"/>
    </source>
</evidence>
<dbReference type="AlphaFoldDB" id="A0A7J7NAD2"/>
<dbReference type="Pfam" id="PF08704">
    <property type="entry name" value="GCD14"/>
    <property type="match status" value="1"/>
</dbReference>
<dbReference type="EMBL" id="JACGCM010000940">
    <property type="protein sequence ID" value="KAF6164116.1"/>
    <property type="molecule type" value="Genomic_DNA"/>
</dbReference>
<comment type="subcellular location">
    <subcellularLocation>
        <location evidence="1">Nucleus</location>
    </subcellularLocation>
</comment>
<keyword evidence="3" id="KW-0489">Methyltransferase</keyword>
<comment type="caution">
    <text evidence="9">The sequence shown here is derived from an EMBL/GenBank/DDBJ whole genome shotgun (WGS) entry which is preliminary data.</text>
</comment>
<organism evidence="9 10">
    <name type="scientific">Kingdonia uniflora</name>
    <dbReference type="NCBI Taxonomy" id="39325"/>
    <lineage>
        <taxon>Eukaryota</taxon>
        <taxon>Viridiplantae</taxon>
        <taxon>Streptophyta</taxon>
        <taxon>Embryophyta</taxon>
        <taxon>Tracheophyta</taxon>
        <taxon>Spermatophyta</taxon>
        <taxon>Magnoliopsida</taxon>
        <taxon>Ranunculales</taxon>
        <taxon>Circaeasteraceae</taxon>
        <taxon>Kingdonia</taxon>
    </lineage>
</organism>
<dbReference type="Proteomes" id="UP000541444">
    <property type="component" value="Unassembled WGS sequence"/>
</dbReference>
<keyword evidence="10" id="KW-1185">Reference proteome</keyword>
<keyword evidence="7" id="KW-0539">Nucleus</keyword>
<dbReference type="PROSITE" id="PS51620">
    <property type="entry name" value="SAM_TRM61"/>
    <property type="match status" value="1"/>
</dbReference>
<evidence type="ECO:0000256" key="5">
    <source>
        <dbReference type="ARBA" id="ARBA00022691"/>
    </source>
</evidence>
<evidence type="ECO:0000313" key="9">
    <source>
        <dbReference type="EMBL" id="KAF6164116.1"/>
    </source>
</evidence>
<dbReference type="PANTHER" id="PTHR12133">
    <property type="entry name" value="TRNA (ADENINE(58)-N(1))-METHYLTRANSFERASE"/>
    <property type="match status" value="1"/>
</dbReference>
<evidence type="ECO:0000259" key="8">
    <source>
        <dbReference type="Pfam" id="PF08704"/>
    </source>
</evidence>
<dbReference type="InterPro" id="IPR029063">
    <property type="entry name" value="SAM-dependent_MTases_sf"/>
</dbReference>
<dbReference type="GO" id="GO:0160107">
    <property type="term" value="F:tRNA (adenine(58)-N1)-methyltransferase activity"/>
    <property type="evidence" value="ECO:0007669"/>
    <property type="project" value="UniProtKB-EC"/>
</dbReference>
<evidence type="ECO:0000256" key="7">
    <source>
        <dbReference type="ARBA" id="ARBA00023242"/>
    </source>
</evidence>
<evidence type="ECO:0000256" key="4">
    <source>
        <dbReference type="ARBA" id="ARBA00022679"/>
    </source>
</evidence>
<evidence type="ECO:0000256" key="6">
    <source>
        <dbReference type="ARBA" id="ARBA00022694"/>
    </source>
</evidence>
<reference evidence="9 10" key="1">
    <citation type="journal article" date="2020" name="IScience">
        <title>Genome Sequencing of the Endangered Kingdonia uniflora (Circaeasteraceae, Ranunculales) Reveals Potential Mechanisms of Evolutionary Specialization.</title>
        <authorList>
            <person name="Sun Y."/>
            <person name="Deng T."/>
            <person name="Zhang A."/>
            <person name="Moore M.J."/>
            <person name="Landis J.B."/>
            <person name="Lin N."/>
            <person name="Zhang H."/>
            <person name="Zhang X."/>
            <person name="Huang J."/>
            <person name="Zhang X."/>
            <person name="Sun H."/>
            <person name="Wang H."/>
        </authorList>
    </citation>
    <scope>NUCLEOTIDE SEQUENCE [LARGE SCALE GENOMIC DNA]</scope>
    <source>
        <strain evidence="9">TB1705</strain>
        <tissue evidence="9">Leaf</tissue>
    </source>
</reference>
<dbReference type="GO" id="GO:0031515">
    <property type="term" value="C:tRNA (m1A) methyltransferase complex"/>
    <property type="evidence" value="ECO:0007669"/>
    <property type="project" value="InterPro"/>
</dbReference>
<keyword evidence="6" id="KW-0819">tRNA processing</keyword>
<name>A0A7J7NAD2_9MAGN</name>
<evidence type="ECO:0000313" key="10">
    <source>
        <dbReference type="Proteomes" id="UP000541444"/>
    </source>
</evidence>
<dbReference type="SUPFAM" id="SSF53335">
    <property type="entry name" value="S-adenosyl-L-methionine-dependent methyltransferases"/>
    <property type="match status" value="1"/>
</dbReference>
<accession>A0A7J7NAD2</accession>
<evidence type="ECO:0000256" key="1">
    <source>
        <dbReference type="ARBA" id="ARBA00004123"/>
    </source>
</evidence>
<dbReference type="Gene3D" id="3.40.50.150">
    <property type="entry name" value="Vaccinia Virus protein VP39"/>
    <property type="match status" value="1"/>
</dbReference>
<dbReference type="GO" id="GO:0005634">
    <property type="term" value="C:nucleus"/>
    <property type="evidence" value="ECO:0007669"/>
    <property type="project" value="UniProtKB-SubCell"/>
</dbReference>
<evidence type="ECO:0000256" key="3">
    <source>
        <dbReference type="ARBA" id="ARBA00022603"/>
    </source>
</evidence>
<gene>
    <name evidence="9" type="ORF">GIB67_017700</name>
</gene>
<dbReference type="InterPro" id="IPR014816">
    <property type="entry name" value="tRNA_MeTrfase_Gcd14"/>
</dbReference>
<protein>
    <recommendedName>
        <fullName evidence="2">tRNA (adenine(58)-N(1))-methyltransferase</fullName>
        <ecNumber evidence="2">2.1.1.220</ecNumber>
    </recommendedName>
</protein>
<dbReference type="OrthoDB" id="1925287at2759"/>
<keyword evidence="5" id="KW-0949">S-adenosyl-L-methionine</keyword>
<proteinExistence type="predicted"/>
<sequence length="302" mass="33394">MRLHGWSRLPGESRRGDHLDHLILKLDHVVQQLRHVDLAAGSGEGESSDGAVYSGAGLQRGTGYQGSAGSLQGTFFVIWPSASSEENFGQLPRLIHSEIEVFDTEKVKDECAAYGGVIRNHSGQPILAYARSLGRTSITVFGTSEIPRKIAPAIGYTLHPLRTSRIGWIAIYEYREANFAADSFDYEGHVLQKMMEDFERNGLSSFVTVGVRDIQGEGFPENFRGTADAVFLDLPQPWLAIPSIGEMLKQDGVMCSFSPCIEQVQRSCETLRINFTGKLYAPASELLYWGLGLKCENYLDLL</sequence>
<dbReference type="InterPro" id="IPR049470">
    <property type="entry name" value="TRM61_C"/>
</dbReference>
<dbReference type="GO" id="GO:0030488">
    <property type="term" value="P:tRNA methylation"/>
    <property type="evidence" value="ECO:0007669"/>
    <property type="project" value="InterPro"/>
</dbReference>
<dbReference type="PANTHER" id="PTHR12133:SF2">
    <property type="entry name" value="TRNA (ADENINE(58)-N(1))-METHYLTRANSFERASE CATALYTIC SUBUNIT TRMT61A"/>
    <property type="match status" value="1"/>
</dbReference>